<dbReference type="Pfam" id="PF02775">
    <property type="entry name" value="TPP_enzyme_C"/>
    <property type="match status" value="1"/>
</dbReference>
<dbReference type="InterPro" id="IPR029061">
    <property type="entry name" value="THDP-binding"/>
</dbReference>
<dbReference type="KEGG" id="tsv:DSM104635_00270"/>
<dbReference type="EC" id="1.2.-.-" evidence="3"/>
<evidence type="ECO:0000256" key="1">
    <source>
        <dbReference type="ARBA" id="ARBA00023002"/>
    </source>
</evidence>
<dbReference type="InterPro" id="IPR051457">
    <property type="entry name" value="2-oxoacid:Fd_oxidoreductase"/>
</dbReference>
<dbReference type="PANTHER" id="PTHR48084">
    <property type="entry name" value="2-OXOGLUTARATE OXIDOREDUCTASE SUBUNIT KORB-RELATED"/>
    <property type="match status" value="1"/>
</dbReference>
<dbReference type="GO" id="GO:0030976">
    <property type="term" value="F:thiamine pyrophosphate binding"/>
    <property type="evidence" value="ECO:0007669"/>
    <property type="project" value="InterPro"/>
</dbReference>
<dbReference type="AlphaFoldDB" id="A0A6I6MG02"/>
<sequence length="351" mass="37739">MTYIAKPSLHHPSLERNAAGHTRRDYEGRISTLCAGCGHDSISASIIQACFEIDLEPHRLAKFSGIGCSSKTPDYFVSPAHGFNAVHGRMPSVLTGANIAARDLIYLGVSGDGDSASIGLGQFCHAVRRGVNMTYIVENNGVYGLTKGQFSATSDKGSKAKKGAENKDAPIDLVMLALQLGATYVGRSFSGDKHQLVPLIKGALSHKGTAILDVLSPCVAFNNHVGSTKSFDYVREHNEAVNRMDVITPRAPIVADYKPGELKEVRQHDGSILRLRKLEEDYDSTDRHAALGYLAKKAAEGEIVTGLLFVDPDASDLHDALGTVHCALNKLEDAELVPSLSALEKINSSFR</sequence>
<dbReference type="CDD" id="cd03375">
    <property type="entry name" value="TPP_OGFOR"/>
    <property type="match status" value="1"/>
</dbReference>
<evidence type="ECO:0000259" key="2">
    <source>
        <dbReference type="Pfam" id="PF02775"/>
    </source>
</evidence>
<dbReference type="EMBL" id="CP047045">
    <property type="protein sequence ID" value="QGZ93460.1"/>
    <property type="molecule type" value="Genomic_DNA"/>
</dbReference>
<evidence type="ECO:0000313" key="4">
    <source>
        <dbReference type="Proteomes" id="UP000431269"/>
    </source>
</evidence>
<organism evidence="3 4">
    <name type="scientific">Terricaulis silvestris</name>
    <dbReference type="NCBI Taxonomy" id="2686094"/>
    <lineage>
        <taxon>Bacteria</taxon>
        <taxon>Pseudomonadati</taxon>
        <taxon>Pseudomonadota</taxon>
        <taxon>Alphaproteobacteria</taxon>
        <taxon>Caulobacterales</taxon>
        <taxon>Caulobacteraceae</taxon>
        <taxon>Terricaulis</taxon>
    </lineage>
</organism>
<dbReference type="Gene3D" id="3.40.50.970">
    <property type="match status" value="1"/>
</dbReference>
<keyword evidence="1 3" id="KW-0560">Oxidoreductase</keyword>
<dbReference type="RefSeq" id="WP_158764464.1">
    <property type="nucleotide sequence ID" value="NZ_CP047045.1"/>
</dbReference>
<keyword evidence="4" id="KW-1185">Reference proteome</keyword>
<protein>
    <submittedName>
        <fullName evidence="3">2-oxoglutarate oxidoreductase subunit KorB</fullName>
        <ecNumber evidence="3">1.2.-.-</ecNumber>
    </submittedName>
</protein>
<dbReference type="GO" id="GO:0044281">
    <property type="term" value="P:small molecule metabolic process"/>
    <property type="evidence" value="ECO:0007669"/>
    <property type="project" value="UniProtKB-ARBA"/>
</dbReference>
<dbReference type="PANTHER" id="PTHR48084:SF5">
    <property type="entry name" value="BLR6744 PROTEIN"/>
    <property type="match status" value="1"/>
</dbReference>
<dbReference type="GO" id="GO:0016625">
    <property type="term" value="F:oxidoreductase activity, acting on the aldehyde or oxo group of donors, iron-sulfur protein as acceptor"/>
    <property type="evidence" value="ECO:0007669"/>
    <property type="project" value="UniProtKB-ARBA"/>
</dbReference>
<dbReference type="Proteomes" id="UP000431269">
    <property type="component" value="Chromosome"/>
</dbReference>
<name>A0A6I6MG02_9CAUL</name>
<gene>
    <name evidence="3" type="primary">korB</name>
    <name evidence="3" type="ORF">DSM104635_00270</name>
</gene>
<dbReference type="InterPro" id="IPR011766">
    <property type="entry name" value="TPP_enzyme_TPP-bd"/>
</dbReference>
<dbReference type="SUPFAM" id="SSF52518">
    <property type="entry name" value="Thiamin diphosphate-binding fold (THDP-binding)"/>
    <property type="match status" value="1"/>
</dbReference>
<proteinExistence type="predicted"/>
<reference evidence="4" key="1">
    <citation type="submission" date="2019-12" db="EMBL/GenBank/DDBJ databases">
        <title>Complete genome of Terracaulis silvestris 0127_4.</title>
        <authorList>
            <person name="Vieira S."/>
            <person name="Riedel T."/>
            <person name="Sproer C."/>
            <person name="Pascual J."/>
            <person name="Boedeker C."/>
            <person name="Overmann J."/>
        </authorList>
    </citation>
    <scope>NUCLEOTIDE SEQUENCE [LARGE SCALE GENOMIC DNA]</scope>
    <source>
        <strain evidence="4">0127_4</strain>
    </source>
</reference>
<dbReference type="GO" id="GO:0045333">
    <property type="term" value="P:cellular respiration"/>
    <property type="evidence" value="ECO:0007669"/>
    <property type="project" value="UniProtKB-ARBA"/>
</dbReference>
<evidence type="ECO:0000313" key="3">
    <source>
        <dbReference type="EMBL" id="QGZ93460.1"/>
    </source>
</evidence>
<accession>A0A6I6MG02</accession>
<feature type="domain" description="Thiamine pyrophosphate enzyme TPP-binding" evidence="2">
    <location>
        <begin position="66"/>
        <end position="214"/>
    </location>
</feature>